<dbReference type="SUPFAM" id="SSF56601">
    <property type="entry name" value="beta-lactamase/transpeptidase-like"/>
    <property type="match status" value="1"/>
</dbReference>
<feature type="domain" description="Beta-lactamase-related" evidence="1">
    <location>
        <begin position="24"/>
        <end position="400"/>
    </location>
</feature>
<organism evidence="2">
    <name type="scientific">marine metagenome</name>
    <dbReference type="NCBI Taxonomy" id="408172"/>
    <lineage>
        <taxon>unclassified sequences</taxon>
        <taxon>metagenomes</taxon>
        <taxon>ecological metagenomes</taxon>
    </lineage>
</organism>
<dbReference type="EMBL" id="UINC01001203">
    <property type="protein sequence ID" value="SUZ74196.1"/>
    <property type="molecule type" value="Genomic_DNA"/>
</dbReference>
<dbReference type="Pfam" id="PF00144">
    <property type="entry name" value="Beta-lactamase"/>
    <property type="match status" value="1"/>
</dbReference>
<protein>
    <recommendedName>
        <fullName evidence="1">Beta-lactamase-related domain-containing protein</fullName>
    </recommendedName>
</protein>
<dbReference type="Gene3D" id="3.40.710.10">
    <property type="entry name" value="DD-peptidase/beta-lactamase superfamily"/>
    <property type="match status" value="1"/>
</dbReference>
<reference evidence="2" key="1">
    <citation type="submission" date="2018-05" db="EMBL/GenBank/DDBJ databases">
        <authorList>
            <person name="Lanie J.A."/>
            <person name="Ng W.-L."/>
            <person name="Kazmierczak K.M."/>
            <person name="Andrzejewski T.M."/>
            <person name="Davidsen T.M."/>
            <person name="Wayne K.J."/>
            <person name="Tettelin H."/>
            <person name="Glass J.I."/>
            <person name="Rusch D."/>
            <person name="Podicherti R."/>
            <person name="Tsui H.-C.T."/>
            <person name="Winkler M.E."/>
        </authorList>
    </citation>
    <scope>NUCLEOTIDE SEQUENCE</scope>
</reference>
<dbReference type="PANTHER" id="PTHR43283">
    <property type="entry name" value="BETA-LACTAMASE-RELATED"/>
    <property type="match status" value="1"/>
</dbReference>
<dbReference type="InterPro" id="IPR001466">
    <property type="entry name" value="Beta-lactam-related"/>
</dbReference>
<dbReference type="PANTHER" id="PTHR43283:SF3">
    <property type="entry name" value="BETA-LACTAMASE FAMILY PROTEIN (AFU_ORTHOLOGUE AFUA_5G07500)"/>
    <property type="match status" value="1"/>
</dbReference>
<name>A0A381Q4C5_9ZZZZ</name>
<dbReference type="AlphaFoldDB" id="A0A381Q4C5"/>
<dbReference type="InterPro" id="IPR012338">
    <property type="entry name" value="Beta-lactam/transpept-like"/>
</dbReference>
<evidence type="ECO:0000313" key="2">
    <source>
        <dbReference type="EMBL" id="SUZ74196.1"/>
    </source>
</evidence>
<gene>
    <name evidence="2" type="ORF">METZ01_LOCUS27050</name>
</gene>
<dbReference type="InterPro" id="IPR050789">
    <property type="entry name" value="Diverse_Enzym_Activities"/>
</dbReference>
<evidence type="ECO:0000259" key="1">
    <source>
        <dbReference type="Pfam" id="PF00144"/>
    </source>
</evidence>
<accession>A0A381Q4C5</accession>
<proteinExistence type="predicted"/>
<sequence>MLGQMVGEIIMGHEFSIDRLEYLTAHLQGYVDDGRFPGCSCLVTRHGEEAYFRAFGERDVERNLSMERDTVVRIYSMSKPITSVALMTLYEQGKFQLDDPVSKFIPSWSDLSVYEDGDDDTMVTSPTTVPVTIKHLLTHTSGLTYGFMNSHPVDALYRNASIGGERQGSTLQGMIDDLADIPLSFTPGSRWNYSVSTDVCGYLVQLFSDTDLDVFVRERITKPLGMNDTGYQVPASSRDKFAACYRYKRGGGFELQDNPASSVYHERPTFFSGGGGMVATIDDYSRFAQMLLNRGEFDGYRILGRKTVEYMATNHMPGNVDLAAMGQPVFSETSYHGIGFGLGFSVVLDPAAAGVLDSPGEFAWGGAASTYFWVDPLEDMTVVFLTQLLPSSTHPIRRELKTLIYQAITN</sequence>